<evidence type="ECO:0000259" key="8">
    <source>
        <dbReference type="PROSITE" id="PS51332"/>
    </source>
</evidence>
<organism evidence="9 10">
    <name type="scientific">Halalkalibacter suaedae</name>
    <dbReference type="NCBI Taxonomy" id="2822140"/>
    <lineage>
        <taxon>Bacteria</taxon>
        <taxon>Bacillati</taxon>
        <taxon>Bacillota</taxon>
        <taxon>Bacilli</taxon>
        <taxon>Bacillales</taxon>
        <taxon>Bacillaceae</taxon>
        <taxon>Halalkalibacter</taxon>
    </lineage>
</organism>
<evidence type="ECO:0000256" key="3">
    <source>
        <dbReference type="ARBA" id="ARBA00012398"/>
    </source>
</evidence>
<dbReference type="Gene3D" id="3.20.20.240">
    <property type="entry name" value="Methylmalonyl-CoA mutase"/>
    <property type="match status" value="1"/>
</dbReference>
<sequence>MLLIRRKDAMDIDFSKMEFSDLQLSTPPSNEAEATERFFFTEKDVKELTHLDYVSGIPPFLRGPYPAMYKARPWTIRQYSGFSTAEESNAFYKKNVAAGQKGLSVAFDLATHRGYDSDHPDVASDVGKAGVAIDTVEDMIRLFHGIPLDHMSVSMTMNGAILPIMAFYIVAAEEQGVSLKKLSGTIQNDILKEYLVRNTYIYPPKAALKITSDILKYNSEQIPKFHNVSISGYHMQEAGATPDLELAYTLCNGIEYIKTGLEAGLTIDEFAPRLSFFWGIGMNHFEEVAKLRAARLLWATLIKPFQPKNETSMSLRAHSQTSGWSLTAQDPYNNLIRTTIEAIAAVLGHTQSLHTNAFDEALALPSEYSARLARETQLYVQKETGLTNVVDPLGGSYYLENLTAKLVEDALEHIRQIEQVGGMIHAIQQGIPQKRIEEASARRQARIDSKQETIIGVTNYQLEKEMEVDLRSISEEVRKRQIASLNIVKKKRNQTDVEHYLKALTECAQTGKGNLLEIAIEAARARATLGEISMAYEKVVGRFKEPITYVKGVYKEEFQSMNEVEKMKRGMDQFTRKLKRTPSILLAKMGQDGHDRGIKVLGSAFNDLGFDVHMSSLFQTPKEIANQAVQKQVDIVGFSSLAGGHKQLTSQLMEEIQKIKENQLIVIVGGIIPTEDIPFLTDLGVAAVFGPGTVIPEAAKEIMKILLENHRLEKETSNKG</sequence>
<dbReference type="Gene3D" id="3.40.50.280">
    <property type="entry name" value="Cobalamin-binding domain"/>
    <property type="match status" value="1"/>
</dbReference>
<dbReference type="Pfam" id="PF01642">
    <property type="entry name" value="MM_CoA_mutase"/>
    <property type="match status" value="1"/>
</dbReference>
<keyword evidence="7" id="KW-0170">Cobalt</keyword>
<comment type="similarity">
    <text evidence="2">Belongs to the methylmalonyl-CoA mutase family.</text>
</comment>
<reference evidence="9" key="1">
    <citation type="submission" date="2021-03" db="EMBL/GenBank/DDBJ databases">
        <title>Bacillus suaedae sp. nov., isolated from Suaeda aralocaspica.</title>
        <authorList>
            <person name="Lei R.F.R."/>
        </authorList>
    </citation>
    <scope>NUCLEOTIDE SEQUENCE</scope>
    <source>
        <strain evidence="9">YZJH907-2</strain>
    </source>
</reference>
<proteinExistence type="inferred from homology"/>
<dbReference type="CDD" id="cd03679">
    <property type="entry name" value="MM_CoA_mutase_alpha_like"/>
    <property type="match status" value="1"/>
</dbReference>
<evidence type="ECO:0000256" key="5">
    <source>
        <dbReference type="ARBA" id="ARBA00022723"/>
    </source>
</evidence>
<comment type="caution">
    <text evidence="9">The sequence shown here is derived from an EMBL/GenBank/DDBJ whole genome shotgun (WGS) entry which is preliminary data.</text>
</comment>
<accession>A0A940WWU5</accession>
<dbReference type="InterPro" id="IPR006158">
    <property type="entry name" value="Cobalamin-bd"/>
</dbReference>
<keyword evidence="4" id="KW-0846">Cobalamin</keyword>
<dbReference type="NCBIfam" id="TIGR00641">
    <property type="entry name" value="acid_CoA_mut_N"/>
    <property type="match status" value="1"/>
</dbReference>
<keyword evidence="10" id="KW-1185">Reference proteome</keyword>
<dbReference type="PANTHER" id="PTHR48101:SF4">
    <property type="entry name" value="METHYLMALONYL-COA MUTASE, MITOCHONDRIAL"/>
    <property type="match status" value="1"/>
</dbReference>
<evidence type="ECO:0000256" key="6">
    <source>
        <dbReference type="ARBA" id="ARBA00023235"/>
    </source>
</evidence>
<dbReference type="Proteomes" id="UP000678228">
    <property type="component" value="Unassembled WGS sequence"/>
</dbReference>
<evidence type="ECO:0000256" key="7">
    <source>
        <dbReference type="ARBA" id="ARBA00023285"/>
    </source>
</evidence>
<evidence type="ECO:0000313" key="9">
    <source>
        <dbReference type="EMBL" id="MBP3949596.1"/>
    </source>
</evidence>
<evidence type="ECO:0000256" key="2">
    <source>
        <dbReference type="ARBA" id="ARBA00008465"/>
    </source>
</evidence>
<evidence type="ECO:0000256" key="1">
    <source>
        <dbReference type="ARBA" id="ARBA00001922"/>
    </source>
</evidence>
<dbReference type="GO" id="GO:0031419">
    <property type="term" value="F:cobalamin binding"/>
    <property type="evidence" value="ECO:0007669"/>
    <property type="project" value="UniProtKB-KW"/>
</dbReference>
<evidence type="ECO:0000256" key="4">
    <source>
        <dbReference type="ARBA" id="ARBA00022628"/>
    </source>
</evidence>
<name>A0A940WWU5_9BACI</name>
<dbReference type="EC" id="5.4.99.2" evidence="3"/>
<dbReference type="FunFam" id="3.20.20.240:FF:000001">
    <property type="entry name" value="Probable methylmalonyl-coa mutase"/>
    <property type="match status" value="1"/>
</dbReference>
<keyword evidence="5" id="KW-0479">Metal-binding</keyword>
<dbReference type="GO" id="GO:0019678">
    <property type="term" value="P:propionate metabolic process, methylmalonyl pathway"/>
    <property type="evidence" value="ECO:0007669"/>
    <property type="project" value="TreeGrafter"/>
</dbReference>
<dbReference type="PROSITE" id="PS51332">
    <property type="entry name" value="B12_BINDING"/>
    <property type="match status" value="1"/>
</dbReference>
<dbReference type="InterPro" id="IPR006099">
    <property type="entry name" value="MeMalonylCoA_mutase_a/b_cat"/>
</dbReference>
<dbReference type="SUPFAM" id="SSF51703">
    <property type="entry name" value="Cobalamin (vitamin B12)-dependent enzymes"/>
    <property type="match status" value="1"/>
</dbReference>
<dbReference type="InterPro" id="IPR016176">
    <property type="entry name" value="Cbl-dep_enz_cat"/>
</dbReference>
<dbReference type="NCBIfam" id="NF006944">
    <property type="entry name" value="PRK09426.1"/>
    <property type="match status" value="1"/>
</dbReference>
<dbReference type="Pfam" id="PF02310">
    <property type="entry name" value="B12-binding"/>
    <property type="match status" value="1"/>
</dbReference>
<dbReference type="GO" id="GO:0005737">
    <property type="term" value="C:cytoplasm"/>
    <property type="evidence" value="ECO:0007669"/>
    <property type="project" value="TreeGrafter"/>
</dbReference>
<dbReference type="InterPro" id="IPR036724">
    <property type="entry name" value="Cobalamin-bd_sf"/>
</dbReference>
<keyword evidence="6 9" id="KW-0413">Isomerase</keyword>
<dbReference type="AlphaFoldDB" id="A0A940WWU5"/>
<dbReference type="PANTHER" id="PTHR48101">
    <property type="entry name" value="METHYLMALONYL-COA MUTASE, MITOCHONDRIAL-RELATED"/>
    <property type="match status" value="1"/>
</dbReference>
<dbReference type="NCBIfam" id="TIGR00640">
    <property type="entry name" value="acid_CoA_mut_C"/>
    <property type="match status" value="1"/>
</dbReference>
<comment type="cofactor">
    <cofactor evidence="1">
        <name>adenosylcob(III)alamin</name>
        <dbReference type="ChEBI" id="CHEBI:18408"/>
    </cofactor>
</comment>
<dbReference type="EMBL" id="JAGKSQ010000001">
    <property type="protein sequence ID" value="MBP3949596.1"/>
    <property type="molecule type" value="Genomic_DNA"/>
</dbReference>
<dbReference type="GO" id="GO:0004494">
    <property type="term" value="F:methylmalonyl-CoA mutase activity"/>
    <property type="evidence" value="ECO:0007669"/>
    <property type="project" value="UniProtKB-EC"/>
</dbReference>
<dbReference type="InterPro" id="IPR006159">
    <property type="entry name" value="Acid_CoA_mut_C"/>
</dbReference>
<feature type="domain" description="B12-binding" evidence="8">
    <location>
        <begin position="581"/>
        <end position="713"/>
    </location>
</feature>
<dbReference type="SUPFAM" id="SSF52242">
    <property type="entry name" value="Cobalamin (vitamin B12)-binding domain"/>
    <property type="match status" value="1"/>
</dbReference>
<protein>
    <recommendedName>
        <fullName evidence="3">methylmalonyl-CoA mutase</fullName>
        <ecNumber evidence="3">5.4.99.2</ecNumber>
    </recommendedName>
</protein>
<dbReference type="GO" id="GO:0046872">
    <property type="term" value="F:metal ion binding"/>
    <property type="evidence" value="ECO:0007669"/>
    <property type="project" value="UniProtKB-KW"/>
</dbReference>
<dbReference type="InterPro" id="IPR006098">
    <property type="entry name" value="MMCoA_mutase_a_cat"/>
</dbReference>
<evidence type="ECO:0000313" key="10">
    <source>
        <dbReference type="Proteomes" id="UP000678228"/>
    </source>
</evidence>
<gene>
    <name evidence="9" type="primary">scpA</name>
    <name evidence="9" type="ORF">J7W16_00525</name>
</gene>
<dbReference type="CDD" id="cd02071">
    <property type="entry name" value="MM_CoA_mut_B12_BD"/>
    <property type="match status" value="1"/>
</dbReference>